<dbReference type="PANTHER" id="PTHR19302">
    <property type="entry name" value="GAMMA TUBULIN COMPLEX PROTEIN"/>
    <property type="match status" value="1"/>
</dbReference>
<feature type="domain" description="Gamma tubulin complex component C-terminal" evidence="6">
    <location>
        <begin position="982"/>
        <end position="1283"/>
    </location>
</feature>
<keyword evidence="5" id="KW-0206">Cytoskeleton</keyword>
<keyword evidence="9" id="KW-1185">Reference proteome</keyword>
<dbReference type="GO" id="GO:0051321">
    <property type="term" value="P:meiotic cell cycle"/>
    <property type="evidence" value="ECO:0007669"/>
    <property type="project" value="TreeGrafter"/>
</dbReference>
<keyword evidence="4" id="KW-0493">Microtubule</keyword>
<evidence type="ECO:0000256" key="3">
    <source>
        <dbReference type="ARBA" id="ARBA00022490"/>
    </source>
</evidence>
<dbReference type="GO" id="GO:0031122">
    <property type="term" value="P:cytoplasmic microtubule organization"/>
    <property type="evidence" value="ECO:0007669"/>
    <property type="project" value="TreeGrafter"/>
</dbReference>
<evidence type="ECO:0000256" key="5">
    <source>
        <dbReference type="ARBA" id="ARBA00023212"/>
    </source>
</evidence>
<dbReference type="GO" id="GO:0000930">
    <property type="term" value="C:gamma-tubulin complex"/>
    <property type="evidence" value="ECO:0007669"/>
    <property type="project" value="TreeGrafter"/>
</dbReference>
<dbReference type="InterPro" id="IPR040457">
    <property type="entry name" value="GCP_C"/>
</dbReference>
<comment type="similarity">
    <text evidence="2">Belongs to the TUBGCP family.</text>
</comment>
<evidence type="ECO:0000259" key="6">
    <source>
        <dbReference type="Pfam" id="PF04130"/>
    </source>
</evidence>
<evidence type="ECO:0000256" key="4">
    <source>
        <dbReference type="ARBA" id="ARBA00022701"/>
    </source>
</evidence>
<dbReference type="InterPro" id="IPR007259">
    <property type="entry name" value="GCP"/>
</dbReference>
<accession>A0A1B0DEK8</accession>
<dbReference type="EMBL" id="AJVK01014867">
    <property type="status" value="NOT_ANNOTATED_CDS"/>
    <property type="molecule type" value="Genomic_DNA"/>
</dbReference>
<dbReference type="Gene3D" id="1.20.120.1900">
    <property type="entry name" value="Gamma-tubulin complex, C-terminal domain"/>
    <property type="match status" value="1"/>
</dbReference>
<dbReference type="GO" id="GO:0005874">
    <property type="term" value="C:microtubule"/>
    <property type="evidence" value="ECO:0007669"/>
    <property type="project" value="UniProtKB-KW"/>
</dbReference>
<dbReference type="VEuPathDB" id="VectorBase:PPAPM1_002864"/>
<dbReference type="InterPro" id="IPR042241">
    <property type="entry name" value="GCP_C_sf"/>
</dbReference>
<keyword evidence="3" id="KW-0963">Cytoplasm</keyword>
<dbReference type="EnsemblMetazoa" id="PPAI006357-RA">
    <property type="protein sequence ID" value="PPAI006357-PA"/>
    <property type="gene ID" value="PPAI006357"/>
</dbReference>
<reference evidence="8" key="1">
    <citation type="submission" date="2022-08" db="UniProtKB">
        <authorList>
            <consortium name="EnsemblMetazoa"/>
        </authorList>
    </citation>
    <scope>IDENTIFICATION</scope>
    <source>
        <strain evidence="8">Israel</strain>
    </source>
</reference>
<dbReference type="GO" id="GO:0051225">
    <property type="term" value="P:spindle assembly"/>
    <property type="evidence" value="ECO:0007669"/>
    <property type="project" value="TreeGrafter"/>
</dbReference>
<dbReference type="Pfam" id="PF17681">
    <property type="entry name" value="GCP_N_terminal"/>
    <property type="match status" value="1"/>
</dbReference>
<evidence type="ECO:0000256" key="1">
    <source>
        <dbReference type="ARBA" id="ARBA00004245"/>
    </source>
</evidence>
<evidence type="ECO:0000259" key="7">
    <source>
        <dbReference type="Pfam" id="PF17681"/>
    </source>
</evidence>
<dbReference type="PANTHER" id="PTHR19302:SF70">
    <property type="entry name" value="GAMMA-TUBULIN COMPLEX COMPONENT 6"/>
    <property type="match status" value="1"/>
</dbReference>
<dbReference type="InterPro" id="IPR041470">
    <property type="entry name" value="GCP_N"/>
</dbReference>
<name>A0A1B0DEK8_PHLPP</name>
<dbReference type="VEuPathDB" id="VectorBase:PPAI006357"/>
<proteinExistence type="inferred from homology"/>
<evidence type="ECO:0000313" key="8">
    <source>
        <dbReference type="EnsemblMetazoa" id="PPAI006357-PA"/>
    </source>
</evidence>
<dbReference type="GO" id="GO:0000278">
    <property type="term" value="P:mitotic cell cycle"/>
    <property type="evidence" value="ECO:0007669"/>
    <property type="project" value="TreeGrafter"/>
</dbReference>
<comment type="subcellular location">
    <subcellularLocation>
        <location evidence="1">Cytoplasm</location>
        <location evidence="1">Cytoskeleton</location>
    </subcellularLocation>
</comment>
<dbReference type="GO" id="GO:0007020">
    <property type="term" value="P:microtubule nucleation"/>
    <property type="evidence" value="ECO:0007669"/>
    <property type="project" value="InterPro"/>
</dbReference>
<dbReference type="Proteomes" id="UP000092462">
    <property type="component" value="Unassembled WGS sequence"/>
</dbReference>
<evidence type="ECO:0000256" key="2">
    <source>
        <dbReference type="ARBA" id="ARBA00010337"/>
    </source>
</evidence>
<dbReference type="GO" id="GO:0000922">
    <property type="term" value="C:spindle pole"/>
    <property type="evidence" value="ECO:0007669"/>
    <property type="project" value="InterPro"/>
</dbReference>
<protein>
    <submittedName>
        <fullName evidence="8">Uncharacterized protein</fullName>
    </submittedName>
</protein>
<evidence type="ECO:0000313" key="9">
    <source>
        <dbReference type="Proteomes" id="UP000092462"/>
    </source>
</evidence>
<sequence length="1290" mass="150436">MDQTSVFELISTLCQKLRDDCVGKSENITSFRTCRARAFEIILKSAGSPSNLTDPARELDFHLFEMKLKASTAFHRRRNEQMDKILDEIERDSFFRTEIGKAILTFLFHLRSENPPDTYKYHQTSYPFGLFSSLQSANEKNPYITVTEEMFQLPNTLPLLDIGVKSHELNPYFKSFSEELGGSFFTQNLLLAQDTFSKPFDEILMPKFPDNLPETEPADEGLVNGVPERGIERPSLENCGRISKNDRRMVSLEEFLKDLRALCMGFKSPSFPYRQKRHEFRLARHFRVENLTTNTLNQLILPFLEFGTCMKRLQLLIAQNSETSQRIYEGFIFRAFCIAMAQYLASVRHFISLGNDKSILGFSYRLSGILDQITTLGRICHLNPRVQEPPEIFPSGAKLLKYLSTHLNQTMRREIFLLLANLMVKCVEFYLRHLEKWIYQGVLEDPHGELFIMFTDQYDYDTKKFFDRAYSAQKDLIPDFLHGFDENIVLCGKYTMLLKAFNPLHPLFDITKPCLKICLSDTQISSLRQEVDLYSKTASVSCGPKITIEEIHRRKAEKMETLKRLVEAKRQENIQRWEIEREEAESAAIKLKQEHLQELKQQMETAREEKEARKREEVAQELIYMEQQRLAEEADMKRDIDERTRRIQHYQELNHLAEKKLEKIEKAKGKIEEEICNENYTKGMKKSNSDILNANDTTSDLARNRAKVLGSFNLDNRESHTENTNLGNYENCDNKKLNVNLPEDQMTPCQRNKLKVMSHEFNINIPMDTKLSRAIKEETMTELERNRRRILYRDLNSNTESDAEINKNSLSLNFETERMRNRRKILETEFDIAIPTKEKLTPMSTTSDCSGGSGEKFVTPEEERKEFSAEKSEKVSEVEVLEGEFEIDGNLEEVSEEEVVVKVEEVEIDVNEDVFLEEIMKFRTSTFIRNQESVQCPVDLSQLNAVSMKEFLRLSIVIPLEAHMSLLNGEIMKMFLEDLDILGHWQSLRKYFLLMDGEFGSQIGDGLIERLEGGIRPGELLNFYTLHAILDTALGFCVAGRDKNSGRLSFTVNSIPGKFDLLSPNVLEDLRLSYRVEWPINLILSPETLQQYASIFQYLLKVRRMGWILENVFQHLKELSRLNRDVQISSHYRHIQVMRHKFSHFVLTLQNHITVTALQASWEQLMEDLKNAKSMTDLYKKHTSYIKRIRFLCMLNRHSVPFYSAIENVFKLIIRFSWILKAKAWKMGPKGFIHPKYGKLAETEEKFDELMRYIIQMGWKIVSQGYQTEIGEFIFLLNLNGYYVAESEFK</sequence>
<dbReference type="Pfam" id="PF04130">
    <property type="entry name" value="GCP_C_terminal"/>
    <property type="match status" value="1"/>
</dbReference>
<organism evidence="8 9">
    <name type="scientific">Phlebotomus papatasi</name>
    <name type="common">Sandfly</name>
    <dbReference type="NCBI Taxonomy" id="29031"/>
    <lineage>
        <taxon>Eukaryota</taxon>
        <taxon>Metazoa</taxon>
        <taxon>Ecdysozoa</taxon>
        <taxon>Arthropoda</taxon>
        <taxon>Hexapoda</taxon>
        <taxon>Insecta</taxon>
        <taxon>Pterygota</taxon>
        <taxon>Neoptera</taxon>
        <taxon>Endopterygota</taxon>
        <taxon>Diptera</taxon>
        <taxon>Nematocera</taxon>
        <taxon>Psychodoidea</taxon>
        <taxon>Psychodidae</taxon>
        <taxon>Phlebotomus</taxon>
        <taxon>Phlebotomus</taxon>
    </lineage>
</organism>
<dbReference type="GO" id="GO:0051011">
    <property type="term" value="F:microtubule minus-end binding"/>
    <property type="evidence" value="ECO:0007669"/>
    <property type="project" value="TreeGrafter"/>
</dbReference>
<feature type="domain" description="Gamma tubulin complex component protein N-terminal" evidence="7">
    <location>
        <begin position="256"/>
        <end position="520"/>
    </location>
</feature>
<dbReference type="GO" id="GO:0043015">
    <property type="term" value="F:gamma-tubulin binding"/>
    <property type="evidence" value="ECO:0007669"/>
    <property type="project" value="InterPro"/>
</dbReference>